<dbReference type="Proteomes" id="UP000814128">
    <property type="component" value="Unassembled WGS sequence"/>
</dbReference>
<reference evidence="1" key="1">
    <citation type="submission" date="2021-02" db="EMBL/GenBank/DDBJ databases">
        <authorList>
            <consortium name="DOE Joint Genome Institute"/>
            <person name="Ahrendt S."/>
            <person name="Looney B.P."/>
            <person name="Miyauchi S."/>
            <person name="Morin E."/>
            <person name="Drula E."/>
            <person name="Courty P.E."/>
            <person name="Chicoki N."/>
            <person name="Fauchery L."/>
            <person name="Kohler A."/>
            <person name="Kuo A."/>
            <person name="Labutti K."/>
            <person name="Pangilinan J."/>
            <person name="Lipzen A."/>
            <person name="Riley R."/>
            <person name="Andreopoulos W."/>
            <person name="He G."/>
            <person name="Johnson J."/>
            <person name="Barry K.W."/>
            <person name="Grigoriev I.V."/>
            <person name="Nagy L."/>
            <person name="Hibbett D."/>
            <person name="Henrissat B."/>
            <person name="Matheny P.B."/>
            <person name="Labbe J."/>
            <person name="Martin F."/>
        </authorList>
    </citation>
    <scope>NUCLEOTIDE SEQUENCE</scope>
    <source>
        <strain evidence="1">EC-137</strain>
    </source>
</reference>
<protein>
    <submittedName>
        <fullName evidence="1">Uncharacterized protein</fullName>
    </submittedName>
</protein>
<comment type="caution">
    <text evidence="1">The sequence shown here is derived from an EMBL/GenBank/DDBJ whole genome shotgun (WGS) entry which is preliminary data.</text>
</comment>
<keyword evidence="2" id="KW-1185">Reference proteome</keyword>
<evidence type="ECO:0000313" key="2">
    <source>
        <dbReference type="Proteomes" id="UP000814128"/>
    </source>
</evidence>
<organism evidence="1 2">
    <name type="scientific">Vararia minispora EC-137</name>
    <dbReference type="NCBI Taxonomy" id="1314806"/>
    <lineage>
        <taxon>Eukaryota</taxon>
        <taxon>Fungi</taxon>
        <taxon>Dikarya</taxon>
        <taxon>Basidiomycota</taxon>
        <taxon>Agaricomycotina</taxon>
        <taxon>Agaricomycetes</taxon>
        <taxon>Russulales</taxon>
        <taxon>Lachnocladiaceae</taxon>
        <taxon>Vararia</taxon>
    </lineage>
</organism>
<dbReference type="EMBL" id="MU274771">
    <property type="protein sequence ID" value="KAI0026347.1"/>
    <property type="molecule type" value="Genomic_DNA"/>
</dbReference>
<evidence type="ECO:0000313" key="1">
    <source>
        <dbReference type="EMBL" id="KAI0026347.1"/>
    </source>
</evidence>
<sequence length="126" mass="13895">MDGVPSQFHESIFPASISDPTRRELPDAMVAFIGATIHATLQTYITGERARRLFDAARVREAYSDHIATISPSGFAPGKHPIFWELYWDARKLVGSHHTGVALAVAPGLMVDIEAHLKIRDDDDQG</sequence>
<proteinExistence type="predicted"/>
<reference evidence="1" key="2">
    <citation type="journal article" date="2022" name="New Phytol.">
        <title>Evolutionary transition to the ectomycorrhizal habit in the genomes of a hyperdiverse lineage of mushroom-forming fungi.</title>
        <authorList>
            <person name="Looney B."/>
            <person name="Miyauchi S."/>
            <person name="Morin E."/>
            <person name="Drula E."/>
            <person name="Courty P.E."/>
            <person name="Kohler A."/>
            <person name="Kuo A."/>
            <person name="LaButti K."/>
            <person name="Pangilinan J."/>
            <person name="Lipzen A."/>
            <person name="Riley R."/>
            <person name="Andreopoulos W."/>
            <person name="He G."/>
            <person name="Johnson J."/>
            <person name="Nolan M."/>
            <person name="Tritt A."/>
            <person name="Barry K.W."/>
            <person name="Grigoriev I.V."/>
            <person name="Nagy L.G."/>
            <person name="Hibbett D."/>
            <person name="Henrissat B."/>
            <person name="Matheny P.B."/>
            <person name="Labbe J."/>
            <person name="Martin F.M."/>
        </authorList>
    </citation>
    <scope>NUCLEOTIDE SEQUENCE</scope>
    <source>
        <strain evidence="1">EC-137</strain>
    </source>
</reference>
<accession>A0ACB8Q3V9</accession>
<gene>
    <name evidence="1" type="ORF">K488DRAFT_92797</name>
</gene>
<name>A0ACB8Q3V9_9AGAM</name>